<dbReference type="OrthoDB" id="407617at2759"/>
<name>F0XUM3_GROCL</name>
<accession>F0XUM3</accession>
<feature type="region of interest" description="Disordered" evidence="1">
    <location>
        <begin position="191"/>
        <end position="235"/>
    </location>
</feature>
<dbReference type="eggNOG" id="KOG2913">
    <property type="taxonomic scope" value="Eukaryota"/>
</dbReference>
<dbReference type="Proteomes" id="UP000007796">
    <property type="component" value="Unassembled WGS sequence"/>
</dbReference>
<sequence length="235" mass="25550">MAPQSGTTVPQMFMAFCLVSWAQVLYYGSKWPVWKAVAAYILTAGIFAGVEAALILTLRPIYDRGDEAPALVVGILASILLAAGLLPPYAELWKRRGRVVGINWIVAQNSFDILGGVLYIVCACLEIGIFISHIIWRIRTRAIRKQAKADGKTFDDILAEHRAAGTPFAFAERESDDWLSPSALLRRMLGRKPKVGGDEEKCTGCESGGEGQQEASNEKGPSDGERTEGTAHQLA</sequence>
<dbReference type="AlphaFoldDB" id="F0XUM3"/>
<evidence type="ECO:0000313" key="4">
    <source>
        <dbReference type="Proteomes" id="UP000007796"/>
    </source>
</evidence>
<dbReference type="RefSeq" id="XP_014168180.1">
    <property type="nucleotide sequence ID" value="XM_014312705.1"/>
</dbReference>
<gene>
    <name evidence="3" type="ORF">CMQ_4549</name>
</gene>
<feature type="compositionally biased region" description="Basic and acidic residues" evidence="1">
    <location>
        <begin position="216"/>
        <end position="229"/>
    </location>
</feature>
<dbReference type="EMBL" id="GL630006">
    <property type="protein sequence ID" value="EFW98697.1"/>
    <property type="molecule type" value="Genomic_DNA"/>
</dbReference>
<organism evidence="4">
    <name type="scientific">Grosmannia clavigera (strain kw1407 / UAMH 11150)</name>
    <name type="common">Blue stain fungus</name>
    <name type="synonym">Graphiocladiella clavigera</name>
    <dbReference type="NCBI Taxonomy" id="655863"/>
    <lineage>
        <taxon>Eukaryota</taxon>
        <taxon>Fungi</taxon>
        <taxon>Dikarya</taxon>
        <taxon>Ascomycota</taxon>
        <taxon>Pezizomycotina</taxon>
        <taxon>Sordariomycetes</taxon>
        <taxon>Sordariomycetidae</taxon>
        <taxon>Ophiostomatales</taxon>
        <taxon>Ophiostomataceae</taxon>
        <taxon>Leptographium</taxon>
    </lineage>
</organism>
<keyword evidence="2" id="KW-0812">Transmembrane</keyword>
<keyword evidence="4" id="KW-1185">Reference proteome</keyword>
<feature type="transmembrane region" description="Helical" evidence="2">
    <location>
        <begin position="70"/>
        <end position="90"/>
    </location>
</feature>
<dbReference type="GeneID" id="25977772"/>
<dbReference type="InParanoid" id="F0XUM3"/>
<proteinExistence type="predicted"/>
<keyword evidence="2" id="KW-0472">Membrane</keyword>
<feature type="transmembrane region" description="Helical" evidence="2">
    <location>
        <begin position="34"/>
        <end position="58"/>
    </location>
</feature>
<evidence type="ECO:0000256" key="1">
    <source>
        <dbReference type="SAM" id="MobiDB-lite"/>
    </source>
</evidence>
<evidence type="ECO:0000256" key="2">
    <source>
        <dbReference type="SAM" id="Phobius"/>
    </source>
</evidence>
<keyword evidence="2" id="KW-1133">Transmembrane helix</keyword>
<feature type="transmembrane region" description="Helical" evidence="2">
    <location>
        <begin position="12"/>
        <end position="28"/>
    </location>
</feature>
<dbReference type="HOGENOM" id="CLU_1180332_0_0_1"/>
<reference evidence="3 4" key="1">
    <citation type="journal article" date="2011" name="Proc. Natl. Acad. Sci. U.S.A.">
        <title>Genome and transcriptome analyses of the mountain pine beetle-fungal symbiont Grosmannia clavigera, a lodgepole pine pathogen.</title>
        <authorList>
            <person name="DiGuistini S."/>
            <person name="Wang Y."/>
            <person name="Liao N.Y."/>
            <person name="Taylor G."/>
            <person name="Tanguay P."/>
            <person name="Feau N."/>
            <person name="Henrissat B."/>
            <person name="Chan S.K."/>
            <person name="Hesse-Orce U."/>
            <person name="Alamouti S.M."/>
            <person name="Tsui C.K.M."/>
            <person name="Docking R.T."/>
            <person name="Levasseur A."/>
            <person name="Haridas S."/>
            <person name="Robertson G."/>
            <person name="Birol I."/>
            <person name="Holt R.A."/>
            <person name="Marra M.A."/>
            <person name="Hamelin R.C."/>
            <person name="Hirst M."/>
            <person name="Jones S.J.M."/>
            <person name="Bohlmann J."/>
            <person name="Breuil C."/>
        </authorList>
    </citation>
    <scope>NUCLEOTIDE SEQUENCE [LARGE SCALE GENOMIC DNA]</scope>
    <source>
        <strain evidence="4">kw1407 / UAMH 11150</strain>
    </source>
</reference>
<protein>
    <submittedName>
        <fullName evidence="3">Pq loop repeat protein</fullName>
    </submittedName>
</protein>
<feature type="transmembrane region" description="Helical" evidence="2">
    <location>
        <begin position="113"/>
        <end position="136"/>
    </location>
</feature>
<evidence type="ECO:0000313" key="3">
    <source>
        <dbReference type="EMBL" id="EFW98697.1"/>
    </source>
</evidence>